<gene>
    <name evidence="1" type="ORF">PV08_11624</name>
</gene>
<dbReference type="PANTHER" id="PTHR13593">
    <property type="match status" value="1"/>
</dbReference>
<dbReference type="VEuPathDB" id="FungiDB:PV08_11624"/>
<accession>A0A0D2AW17</accession>
<dbReference type="GO" id="GO:0008081">
    <property type="term" value="F:phosphoric diester hydrolase activity"/>
    <property type="evidence" value="ECO:0007669"/>
    <property type="project" value="InterPro"/>
</dbReference>
<protein>
    <recommendedName>
        <fullName evidence="3">Phosphatidylinositol-specific phospholipase C X domain-containing protein</fullName>
    </recommendedName>
</protein>
<reference evidence="1 2" key="1">
    <citation type="submission" date="2015-01" db="EMBL/GenBank/DDBJ databases">
        <title>The Genome Sequence of Exophiala spinifera CBS89968.</title>
        <authorList>
            <consortium name="The Broad Institute Genomics Platform"/>
            <person name="Cuomo C."/>
            <person name="de Hoog S."/>
            <person name="Gorbushina A."/>
            <person name="Stielow B."/>
            <person name="Teixiera M."/>
            <person name="Abouelleil A."/>
            <person name="Chapman S.B."/>
            <person name="Priest M."/>
            <person name="Young S.K."/>
            <person name="Wortman J."/>
            <person name="Nusbaum C."/>
            <person name="Birren B."/>
        </authorList>
    </citation>
    <scope>NUCLEOTIDE SEQUENCE [LARGE SCALE GENOMIC DNA]</scope>
    <source>
        <strain evidence="1 2">CBS 89968</strain>
    </source>
</reference>
<dbReference type="GeneID" id="27338707"/>
<evidence type="ECO:0000313" key="2">
    <source>
        <dbReference type="Proteomes" id="UP000053328"/>
    </source>
</evidence>
<proteinExistence type="predicted"/>
<keyword evidence="2" id="KW-1185">Reference proteome</keyword>
<evidence type="ECO:0000313" key="1">
    <source>
        <dbReference type="EMBL" id="KIW10660.1"/>
    </source>
</evidence>
<dbReference type="Gene3D" id="3.20.20.190">
    <property type="entry name" value="Phosphatidylinositol (PI) phosphodiesterase"/>
    <property type="match status" value="1"/>
</dbReference>
<dbReference type="SUPFAM" id="SSF51695">
    <property type="entry name" value="PLC-like phosphodiesterases"/>
    <property type="match status" value="1"/>
</dbReference>
<dbReference type="InterPro" id="IPR017946">
    <property type="entry name" value="PLC-like_Pdiesterase_TIM-brl"/>
</dbReference>
<name>A0A0D2AW17_9EURO</name>
<dbReference type="EMBL" id="KN847500">
    <property type="protein sequence ID" value="KIW10660.1"/>
    <property type="molecule type" value="Genomic_DNA"/>
</dbReference>
<sequence>MWEKPIHCYVFVNGPQYEVSISLTNKNKPFGKDVIVYKMADQAGTWQAGLFVATPTFQRTTKGPWANNRMVLDSSNISGLFETVGKLQLVVKVNGTECCFEWQEVDSLWGGLGSGTMKDVGFQKTTIFENHMVQFTLYDAGPGLAGLPRSHQLNVTVAPKRSNWMGDVAPSGSPQEQKSFRKFVLPCAHDCGIFSMETVQKLAGLSMDKWSMIQEAVFPLTPQYLQPFRALSPGLILKVVEALSRTQKDDIKTQLALGARYFEFRASKIPSCPPWLSDEYYFHHNMIPGVPLKTFFHDVVEFLGENEQEIVVIRLEFNHYSKSHPDKDFVRRLLDSELQASIANGNQLKTISFPPEERTIAELRSNDERLIFFFNDEPDAQPYDNYSSDRHADLKGDRIIAEFETYDIEEQTRATNPTQFTIFQCQGTASENNDVVANTVITGGNKCLLATKAICDAKTLPWLTTKALDRLADDHLGVIMNDFFDLATSDVANLLSTLRLLDQDSHFNFFPYEGEPKPKLTIEAAYWADLNVKPNMTRSISGDGTMLTVDTGNLNITDPWPLTKKTLCILYSYSSSTDVSLLITTENNGSTNITPTVGPGSANATGFYLVDTFDKRPGQKLYIVAVVYGFKLVESDTVHDRIQKTVEDGQPIIVTDEFFESDGFLSYTKTCYIFYRTTIEGPIKAAVAKQYTALTISL</sequence>
<dbReference type="HOGENOM" id="CLU_024751_0_0_1"/>
<dbReference type="Proteomes" id="UP000053328">
    <property type="component" value="Unassembled WGS sequence"/>
</dbReference>
<dbReference type="RefSeq" id="XP_016230876.1">
    <property type="nucleotide sequence ID" value="XM_016385932.1"/>
</dbReference>
<dbReference type="AlphaFoldDB" id="A0A0D2AW17"/>
<organism evidence="1 2">
    <name type="scientific">Exophiala spinifera</name>
    <dbReference type="NCBI Taxonomy" id="91928"/>
    <lineage>
        <taxon>Eukaryota</taxon>
        <taxon>Fungi</taxon>
        <taxon>Dikarya</taxon>
        <taxon>Ascomycota</taxon>
        <taxon>Pezizomycotina</taxon>
        <taxon>Eurotiomycetes</taxon>
        <taxon>Chaetothyriomycetidae</taxon>
        <taxon>Chaetothyriales</taxon>
        <taxon>Herpotrichiellaceae</taxon>
        <taxon>Exophiala</taxon>
    </lineage>
</organism>
<dbReference type="GO" id="GO:0006629">
    <property type="term" value="P:lipid metabolic process"/>
    <property type="evidence" value="ECO:0007669"/>
    <property type="project" value="InterPro"/>
</dbReference>
<dbReference type="PANTHER" id="PTHR13593:SF146">
    <property type="entry name" value="PLC-LIKE PHOSPHODIESTERASE"/>
    <property type="match status" value="1"/>
</dbReference>
<dbReference type="OrthoDB" id="1046782at2759"/>
<evidence type="ECO:0008006" key="3">
    <source>
        <dbReference type="Google" id="ProtNLM"/>
    </source>
</evidence>
<dbReference type="InterPro" id="IPR051057">
    <property type="entry name" value="PI-PLC_domain"/>
</dbReference>